<dbReference type="EnsemblMetazoa" id="GAUT011270-RA">
    <property type="protein sequence ID" value="GAUT011270-PA"/>
    <property type="gene ID" value="GAUT011270"/>
</dbReference>
<proteinExistence type="predicted"/>
<keyword evidence="1" id="KW-0732">Signal</keyword>
<feature type="signal peptide" evidence="1">
    <location>
        <begin position="1"/>
        <end position="29"/>
    </location>
</feature>
<accession>A0A1A9UPJ6</accession>
<name>A0A1A9UPJ6_GLOAU</name>
<dbReference type="VEuPathDB" id="VectorBase:GAUT011270"/>
<dbReference type="AlphaFoldDB" id="A0A1A9UPJ6"/>
<organism evidence="2 3">
    <name type="scientific">Glossina austeni</name>
    <name type="common">Savannah tsetse fly</name>
    <dbReference type="NCBI Taxonomy" id="7395"/>
    <lineage>
        <taxon>Eukaryota</taxon>
        <taxon>Metazoa</taxon>
        <taxon>Ecdysozoa</taxon>
        <taxon>Arthropoda</taxon>
        <taxon>Hexapoda</taxon>
        <taxon>Insecta</taxon>
        <taxon>Pterygota</taxon>
        <taxon>Neoptera</taxon>
        <taxon>Endopterygota</taxon>
        <taxon>Diptera</taxon>
        <taxon>Brachycera</taxon>
        <taxon>Muscomorpha</taxon>
        <taxon>Hippoboscoidea</taxon>
        <taxon>Glossinidae</taxon>
        <taxon>Glossina</taxon>
    </lineage>
</organism>
<dbReference type="Proteomes" id="UP000078200">
    <property type="component" value="Unassembled WGS sequence"/>
</dbReference>
<evidence type="ECO:0000313" key="2">
    <source>
        <dbReference type="EnsemblMetazoa" id="GAUT011270-PA"/>
    </source>
</evidence>
<feature type="chain" id="PRO_5008398689" evidence="1">
    <location>
        <begin position="30"/>
        <end position="168"/>
    </location>
</feature>
<dbReference type="STRING" id="7395.A0A1A9UPJ6"/>
<evidence type="ECO:0000256" key="1">
    <source>
        <dbReference type="SAM" id="SignalP"/>
    </source>
</evidence>
<sequence length="168" mass="19117">MVQFSAYRPPYSSLSFLILFFAYLAFSDALIVPQELPSILSLIYSNIPPIKKGTDSRLGFGFRLGEHADFQILVELGPQKETRPLGDQDSMDGSAFNKRHVNKKEQEAILREKSITENRPATWLEKWTKDSENKNTDATIHSQILPQKPVLPDKVMKQLKMLHKMATA</sequence>
<protein>
    <submittedName>
        <fullName evidence="2">Uncharacterized protein</fullName>
    </submittedName>
</protein>
<keyword evidence="3" id="KW-1185">Reference proteome</keyword>
<reference evidence="2" key="1">
    <citation type="submission" date="2020-05" db="UniProtKB">
        <authorList>
            <consortium name="EnsemblMetazoa"/>
        </authorList>
    </citation>
    <scope>IDENTIFICATION</scope>
    <source>
        <strain evidence="2">TTRI</strain>
    </source>
</reference>
<evidence type="ECO:0000313" key="3">
    <source>
        <dbReference type="Proteomes" id="UP000078200"/>
    </source>
</evidence>